<organism evidence="1 2">
    <name type="scientific">Hallella faecis</name>
    <dbReference type="NCBI Taxonomy" id="2841596"/>
    <lineage>
        <taxon>Bacteria</taxon>
        <taxon>Pseudomonadati</taxon>
        <taxon>Bacteroidota</taxon>
        <taxon>Bacteroidia</taxon>
        <taxon>Bacteroidales</taxon>
        <taxon>Prevotellaceae</taxon>
        <taxon>Hallella</taxon>
    </lineage>
</organism>
<sequence length="163" mass="18677">MDNRSLGGLKRENCQLTNLQVFQILLLFPFFAIKGFSHYDGSALCRMFGGKKDILYSYLSQDNVDWRNVVYRITNWLLTKVTVRQDHKKSLLPTVLIADDTDLPKTGMHMESIGKIFSHVHQKCILGYKALMLCWSDGRTQFMLDFSLHGEKGKVDGKEQGLT</sequence>
<name>A0ABV1FRZ3_9BACT</name>
<evidence type="ECO:0000313" key="1">
    <source>
        <dbReference type="EMBL" id="MEQ2487193.1"/>
    </source>
</evidence>
<gene>
    <name evidence="1" type="ORF">AAAT34_09030</name>
</gene>
<protein>
    <submittedName>
        <fullName evidence="1">IS4 family transposase</fullName>
    </submittedName>
</protein>
<comment type="caution">
    <text evidence="1">The sequence shown here is derived from an EMBL/GenBank/DDBJ whole genome shotgun (WGS) entry which is preliminary data.</text>
</comment>
<reference evidence="1 2" key="1">
    <citation type="submission" date="2024-04" db="EMBL/GenBank/DDBJ databases">
        <title>Human intestinal bacterial collection.</title>
        <authorList>
            <person name="Pauvert C."/>
            <person name="Hitch T.C.A."/>
            <person name="Clavel T."/>
        </authorList>
    </citation>
    <scope>NUCLEOTIDE SEQUENCE [LARGE SCALE GENOMIC DNA]</scope>
    <source>
        <strain evidence="1 2">CLA-AA-H145</strain>
    </source>
</reference>
<feature type="non-terminal residue" evidence="1">
    <location>
        <position position="163"/>
    </location>
</feature>
<accession>A0ABV1FRZ3</accession>
<proteinExistence type="predicted"/>
<evidence type="ECO:0000313" key="2">
    <source>
        <dbReference type="Proteomes" id="UP001487296"/>
    </source>
</evidence>
<keyword evidence="2" id="KW-1185">Reference proteome</keyword>
<dbReference type="EMBL" id="JBBNFP010000036">
    <property type="protein sequence ID" value="MEQ2487193.1"/>
    <property type="molecule type" value="Genomic_DNA"/>
</dbReference>
<dbReference type="Proteomes" id="UP001487296">
    <property type="component" value="Unassembled WGS sequence"/>
</dbReference>